<dbReference type="GO" id="GO:0015288">
    <property type="term" value="F:porin activity"/>
    <property type="evidence" value="ECO:0007669"/>
    <property type="project" value="TreeGrafter"/>
</dbReference>
<dbReference type="GO" id="GO:1990281">
    <property type="term" value="C:efflux pump complex"/>
    <property type="evidence" value="ECO:0007669"/>
    <property type="project" value="TreeGrafter"/>
</dbReference>
<organism evidence="9 10">
    <name type="scientific">Candidatus Caccoplasma intestinavium</name>
    <dbReference type="NCBI Taxonomy" id="2840716"/>
    <lineage>
        <taxon>Bacteria</taxon>
        <taxon>Pseudomonadati</taxon>
        <taxon>Bacteroidota</taxon>
        <taxon>Bacteroidia</taxon>
        <taxon>Bacteroidales</taxon>
        <taxon>Bacteroidaceae</taxon>
        <taxon>Bacteroidaceae incertae sedis</taxon>
        <taxon>Candidatus Caccoplasma</taxon>
    </lineage>
</organism>
<keyword evidence="8" id="KW-0732">Signal</keyword>
<keyword evidence="5" id="KW-0812">Transmembrane</keyword>
<evidence type="ECO:0000256" key="3">
    <source>
        <dbReference type="ARBA" id="ARBA00022448"/>
    </source>
</evidence>
<dbReference type="PANTHER" id="PTHR30026">
    <property type="entry name" value="OUTER MEMBRANE PROTEIN TOLC"/>
    <property type="match status" value="1"/>
</dbReference>
<evidence type="ECO:0000256" key="7">
    <source>
        <dbReference type="ARBA" id="ARBA00023237"/>
    </source>
</evidence>
<evidence type="ECO:0000313" key="10">
    <source>
        <dbReference type="Proteomes" id="UP000886722"/>
    </source>
</evidence>
<evidence type="ECO:0000256" key="2">
    <source>
        <dbReference type="ARBA" id="ARBA00007613"/>
    </source>
</evidence>
<gene>
    <name evidence="9" type="ORF">IAD06_06850</name>
</gene>
<dbReference type="EMBL" id="DVKT01000051">
    <property type="protein sequence ID" value="HIT39739.1"/>
    <property type="molecule type" value="Genomic_DNA"/>
</dbReference>
<evidence type="ECO:0000256" key="8">
    <source>
        <dbReference type="SAM" id="SignalP"/>
    </source>
</evidence>
<keyword evidence="6" id="KW-0472">Membrane</keyword>
<dbReference type="Gene3D" id="1.20.1600.10">
    <property type="entry name" value="Outer membrane efflux proteins (OEP)"/>
    <property type="match status" value="1"/>
</dbReference>
<reference evidence="9" key="1">
    <citation type="submission" date="2020-10" db="EMBL/GenBank/DDBJ databases">
        <authorList>
            <person name="Gilroy R."/>
        </authorList>
    </citation>
    <scope>NUCLEOTIDE SEQUENCE</scope>
    <source>
        <strain evidence="9">21143</strain>
    </source>
</reference>
<comment type="similarity">
    <text evidence="2">Belongs to the outer membrane factor (OMF) (TC 1.B.17) family.</text>
</comment>
<name>A0A9D1GGH7_9BACT</name>
<keyword evidence="3" id="KW-0813">Transport</keyword>
<proteinExistence type="inferred from homology"/>
<evidence type="ECO:0000313" key="9">
    <source>
        <dbReference type="EMBL" id="HIT39739.1"/>
    </source>
</evidence>
<dbReference type="GO" id="GO:0009279">
    <property type="term" value="C:cell outer membrane"/>
    <property type="evidence" value="ECO:0007669"/>
    <property type="project" value="UniProtKB-SubCell"/>
</dbReference>
<dbReference type="InterPro" id="IPR003423">
    <property type="entry name" value="OMP_efflux"/>
</dbReference>
<evidence type="ECO:0000256" key="5">
    <source>
        <dbReference type="ARBA" id="ARBA00022692"/>
    </source>
</evidence>
<evidence type="ECO:0000256" key="1">
    <source>
        <dbReference type="ARBA" id="ARBA00004442"/>
    </source>
</evidence>
<dbReference type="InterPro" id="IPR051906">
    <property type="entry name" value="TolC-like"/>
</dbReference>
<evidence type="ECO:0000256" key="4">
    <source>
        <dbReference type="ARBA" id="ARBA00022452"/>
    </source>
</evidence>
<dbReference type="Proteomes" id="UP000886722">
    <property type="component" value="Unassembled WGS sequence"/>
</dbReference>
<keyword evidence="4" id="KW-1134">Transmembrane beta strand</keyword>
<dbReference type="SUPFAM" id="SSF56954">
    <property type="entry name" value="Outer membrane efflux proteins (OEP)"/>
    <property type="match status" value="1"/>
</dbReference>
<feature type="signal peptide" evidence="8">
    <location>
        <begin position="1"/>
        <end position="24"/>
    </location>
</feature>
<accession>A0A9D1GGH7</accession>
<protein>
    <submittedName>
        <fullName evidence="9">TolC family protein</fullName>
    </submittedName>
</protein>
<sequence>MRKKNCLGLCAVAIFLCIGKSATAQSTDSITLSLDQAITIALSENPTIIVSDMEIKRTDYARRESIGGLLPTIDYSGSYSRTLKKQVMYMDIPGMDDGLEVGLDNSWSTGFSLSFPIIAPALWKSLKLSAVQLEQSLESARSSRLSMVDQVKKAYYSILMANDSYEVLQQSYDNARINADTYRHKYEQGTASEYDVLRADVAVRNLEPSLLQAENALRLSKLNLKVLLGLDSELRIGLATRLSDYEESMYADMLQPDTSLSQNTSLRQIDLQSAYLKQALKTQNMSWAPTLAFVGSYTWSSMSNGGVFQDFRWTPYSYVGVSLSIPIFNGGTRYYKGKQARVAYNEMQYQRTNLERNLRMQLTAAMDNIRASIKQVVSSKEGVRQAEKAYLIMQKKFEVGAATVIELDDANLALASSRLSYYQAIHDYLSAQSDLEQISGNIDFDRYKIDDKK</sequence>
<comment type="subcellular location">
    <subcellularLocation>
        <location evidence="1">Cell outer membrane</location>
    </subcellularLocation>
</comment>
<feature type="chain" id="PRO_5038410584" evidence="8">
    <location>
        <begin position="25"/>
        <end position="453"/>
    </location>
</feature>
<dbReference type="PANTHER" id="PTHR30026:SF20">
    <property type="entry name" value="OUTER MEMBRANE PROTEIN TOLC"/>
    <property type="match status" value="1"/>
</dbReference>
<comment type="caution">
    <text evidence="9">The sequence shown here is derived from an EMBL/GenBank/DDBJ whole genome shotgun (WGS) entry which is preliminary data.</text>
</comment>
<evidence type="ECO:0000256" key="6">
    <source>
        <dbReference type="ARBA" id="ARBA00023136"/>
    </source>
</evidence>
<keyword evidence="7" id="KW-0998">Cell outer membrane</keyword>
<dbReference type="AlphaFoldDB" id="A0A9D1GGH7"/>
<dbReference type="Pfam" id="PF02321">
    <property type="entry name" value="OEP"/>
    <property type="match status" value="2"/>
</dbReference>
<reference evidence="9" key="2">
    <citation type="journal article" date="2021" name="PeerJ">
        <title>Extensive microbial diversity within the chicken gut microbiome revealed by metagenomics and culture.</title>
        <authorList>
            <person name="Gilroy R."/>
            <person name="Ravi A."/>
            <person name="Getino M."/>
            <person name="Pursley I."/>
            <person name="Horton D.L."/>
            <person name="Alikhan N.F."/>
            <person name="Baker D."/>
            <person name="Gharbi K."/>
            <person name="Hall N."/>
            <person name="Watson M."/>
            <person name="Adriaenssens E.M."/>
            <person name="Foster-Nyarko E."/>
            <person name="Jarju S."/>
            <person name="Secka A."/>
            <person name="Antonio M."/>
            <person name="Oren A."/>
            <person name="Chaudhuri R.R."/>
            <person name="La Ragione R."/>
            <person name="Hildebrand F."/>
            <person name="Pallen M.J."/>
        </authorList>
    </citation>
    <scope>NUCLEOTIDE SEQUENCE</scope>
    <source>
        <strain evidence="9">21143</strain>
    </source>
</reference>
<dbReference type="GO" id="GO:0015562">
    <property type="term" value="F:efflux transmembrane transporter activity"/>
    <property type="evidence" value="ECO:0007669"/>
    <property type="project" value="InterPro"/>
</dbReference>